<accession>A0A4P9WZK2</accession>
<sequence length="124" mass="12193">MADAGHGLRIGGGGALENGADGPSGVSLSLKSDLQSRRVGSADPLEASDNEGTREALRKKTGCVGDGNGGYGGGVGGSGGGSGSGVDLSGRVDVPSPNSRWHSASQALVQRPNPAAMIPPQTRE</sequence>
<gene>
    <name evidence="2" type="ORF">CAUPRSCDRAFT_10517</name>
</gene>
<feature type="compositionally biased region" description="Low complexity" evidence="1">
    <location>
        <begin position="85"/>
        <end position="94"/>
    </location>
</feature>
<feature type="compositionally biased region" description="Gly residues" evidence="1">
    <location>
        <begin position="64"/>
        <end position="84"/>
    </location>
</feature>
<dbReference type="Proteomes" id="UP000268535">
    <property type="component" value="Unassembled WGS sequence"/>
</dbReference>
<dbReference type="AlphaFoldDB" id="A0A4P9WZK2"/>
<evidence type="ECO:0000256" key="1">
    <source>
        <dbReference type="SAM" id="MobiDB-lite"/>
    </source>
</evidence>
<protein>
    <submittedName>
        <fullName evidence="2">Uncharacterized protein</fullName>
    </submittedName>
</protein>
<evidence type="ECO:0000313" key="2">
    <source>
        <dbReference type="EMBL" id="RKO97843.1"/>
    </source>
</evidence>
<dbReference type="EMBL" id="ML009156">
    <property type="protein sequence ID" value="RKO97843.1"/>
    <property type="molecule type" value="Genomic_DNA"/>
</dbReference>
<proteinExistence type="predicted"/>
<feature type="compositionally biased region" description="Polar residues" evidence="1">
    <location>
        <begin position="96"/>
        <end position="108"/>
    </location>
</feature>
<organism evidence="2 3">
    <name type="scientific">Caulochytrium protostelioides</name>
    <dbReference type="NCBI Taxonomy" id="1555241"/>
    <lineage>
        <taxon>Eukaryota</taxon>
        <taxon>Fungi</taxon>
        <taxon>Fungi incertae sedis</taxon>
        <taxon>Chytridiomycota</taxon>
        <taxon>Chytridiomycota incertae sedis</taxon>
        <taxon>Chytridiomycetes</taxon>
        <taxon>Caulochytriales</taxon>
        <taxon>Caulochytriaceae</taxon>
        <taxon>Caulochytrium</taxon>
    </lineage>
</organism>
<evidence type="ECO:0000313" key="3">
    <source>
        <dbReference type="Proteomes" id="UP000268535"/>
    </source>
</evidence>
<reference evidence="3" key="1">
    <citation type="journal article" date="2018" name="Nat. Microbiol.">
        <title>Leveraging single-cell genomics to expand the fungal tree of life.</title>
        <authorList>
            <person name="Ahrendt S.R."/>
            <person name="Quandt C.A."/>
            <person name="Ciobanu D."/>
            <person name="Clum A."/>
            <person name="Salamov A."/>
            <person name="Andreopoulos B."/>
            <person name="Cheng J.F."/>
            <person name="Woyke T."/>
            <person name="Pelin A."/>
            <person name="Henrissat B."/>
            <person name="Reynolds N.K."/>
            <person name="Benny G.L."/>
            <person name="Smith M.E."/>
            <person name="James T.Y."/>
            <person name="Grigoriev I.V."/>
        </authorList>
    </citation>
    <scope>NUCLEOTIDE SEQUENCE [LARGE SCALE GENOMIC DNA]</scope>
    <source>
        <strain evidence="3">ATCC 52028</strain>
    </source>
</reference>
<feature type="region of interest" description="Disordered" evidence="1">
    <location>
        <begin position="1"/>
        <end position="124"/>
    </location>
</feature>
<name>A0A4P9WZK2_9FUNG</name>